<organism evidence="1 2">
    <name type="scientific">Datura stramonium</name>
    <name type="common">Jimsonweed</name>
    <name type="synonym">Common thornapple</name>
    <dbReference type="NCBI Taxonomy" id="4076"/>
    <lineage>
        <taxon>Eukaryota</taxon>
        <taxon>Viridiplantae</taxon>
        <taxon>Streptophyta</taxon>
        <taxon>Embryophyta</taxon>
        <taxon>Tracheophyta</taxon>
        <taxon>Spermatophyta</taxon>
        <taxon>Magnoliopsida</taxon>
        <taxon>eudicotyledons</taxon>
        <taxon>Gunneridae</taxon>
        <taxon>Pentapetalae</taxon>
        <taxon>asterids</taxon>
        <taxon>lamiids</taxon>
        <taxon>Solanales</taxon>
        <taxon>Solanaceae</taxon>
        <taxon>Solanoideae</taxon>
        <taxon>Datureae</taxon>
        <taxon>Datura</taxon>
    </lineage>
</organism>
<dbReference type="EMBL" id="JACEIK010002241">
    <property type="protein sequence ID" value="MCD9559932.1"/>
    <property type="molecule type" value="Genomic_DNA"/>
</dbReference>
<dbReference type="PANTHER" id="PTHR35318:SF9">
    <property type="match status" value="1"/>
</dbReference>
<sequence length="120" mass="13483">MKFLADFLACYGGSVRDSNSPKTEVCSLVQVTCLEVDTTRARKLARTNSSSKGLWQPSLYTISENDTIKAQEGIKASTKKMKIYRRPKTNSQAYGYYNDLRVQAQFQASMMTLSAVTFVF</sequence>
<proteinExistence type="predicted"/>
<protein>
    <submittedName>
        <fullName evidence="1">Uncharacterized protein</fullName>
    </submittedName>
</protein>
<keyword evidence="2" id="KW-1185">Reference proteome</keyword>
<reference evidence="1 2" key="1">
    <citation type="journal article" date="2021" name="BMC Genomics">
        <title>Datura genome reveals duplications of psychoactive alkaloid biosynthetic genes and high mutation rate following tissue culture.</title>
        <authorList>
            <person name="Rajewski A."/>
            <person name="Carter-House D."/>
            <person name="Stajich J."/>
            <person name="Litt A."/>
        </authorList>
    </citation>
    <scope>NUCLEOTIDE SEQUENCE [LARGE SCALE GENOMIC DNA]</scope>
    <source>
        <strain evidence="1">AR-01</strain>
    </source>
</reference>
<evidence type="ECO:0000313" key="1">
    <source>
        <dbReference type="EMBL" id="MCD9559932.1"/>
    </source>
</evidence>
<comment type="caution">
    <text evidence="1">The sequence shown here is derived from an EMBL/GenBank/DDBJ whole genome shotgun (WGS) entry which is preliminary data.</text>
</comment>
<dbReference type="PANTHER" id="PTHR35318">
    <property type="entry name" value="BNAA10G08410D PROTEIN"/>
    <property type="match status" value="1"/>
</dbReference>
<accession>A0ABS8UPA4</accession>
<evidence type="ECO:0000313" key="2">
    <source>
        <dbReference type="Proteomes" id="UP000823775"/>
    </source>
</evidence>
<dbReference type="Proteomes" id="UP000823775">
    <property type="component" value="Unassembled WGS sequence"/>
</dbReference>
<gene>
    <name evidence="1" type="ORF">HAX54_018309</name>
</gene>
<name>A0ABS8UPA4_DATST</name>